<evidence type="ECO:0000259" key="2">
    <source>
        <dbReference type="Pfam" id="PF16761"/>
    </source>
</evidence>
<feature type="compositionally biased region" description="Low complexity" evidence="1">
    <location>
        <begin position="946"/>
        <end position="955"/>
    </location>
</feature>
<dbReference type="GO" id="GO:0033553">
    <property type="term" value="C:rDNA heterochromatin"/>
    <property type="evidence" value="ECO:0007669"/>
    <property type="project" value="TreeGrafter"/>
</dbReference>
<feature type="compositionally biased region" description="Low complexity" evidence="1">
    <location>
        <begin position="27"/>
        <end position="39"/>
    </location>
</feature>
<feature type="region of interest" description="Disordered" evidence="1">
    <location>
        <begin position="356"/>
        <end position="486"/>
    </location>
</feature>
<dbReference type="GO" id="GO:0031934">
    <property type="term" value="C:mating-type region heterochromatin"/>
    <property type="evidence" value="ECO:0007669"/>
    <property type="project" value="TreeGrafter"/>
</dbReference>
<feature type="compositionally biased region" description="Gly residues" evidence="1">
    <location>
        <begin position="548"/>
        <end position="561"/>
    </location>
</feature>
<sequence>MSSPLSEPAPSDAGDAHRGAQSPLFAPPSTATTPTAATADLYADHDSNYDMLDDDDNDPPAAGPGPSTLANRGHKRTASPPPQQPTAKKHKARQSVSTTTSSGRYDPPPLPHYTVVRAAHNSKQSPHRIIINHGVSDAHPDRWPPEEEYSPSRKFDGKENWYERTPKDTGRHKAFRDKVGDELAKTLKLTQRPNEFWTLDALPDNYLFTVHHTMGGGKPRTDVYVWGSSKVLKFRTANEMTPHIHWLLVHGPNDAITCQCKYCAKMTQGDVNRQLGLPLKQTGAGAGSSSPARGSSPAAAMGARVENPVNYRPSPLALGGAGGSGPPSTSSSSGYGYANGNGNAARVASFNDPGGDKLLGPNATPAAIAKAKRRHAKEMDEVGGGALGGKKKNNNKGKGKEKDREKKKKKKQKKKGLMGGTGIGSTESDEYGGENSSDLSDSGDTTDDDDDDDADADVGGAAAAAGRTTHEGGGGGGDYGPTYRGAFTNRMRDEDLERAAAPRRGELVWAELPRPLCGIEGGRLEGKVVTHWPGIVESREIRNEAVVVGGGDDGGDAAGAGKGKEKEKEKAAAEGERGVDGDVGMEEGGGAEKATTTTTTTTTPAAVAIPARPGTTLRLPPPPRLLTVPTTRYSVRLLAVADTIRHLSEDQVLPWLGHAPPVSLFEGFEELLRDREAVKHIWDGKRFVRDTLLFDEDDDDEAEEGQGSRAADEPKTLDEALMPLGLAMQIASELIATFTLTDRYNVTSRFLTPVDPTDPVQVQEREKQLRSWAFQSTHFGAELVWTGDFVRLFEADGTLFEGIQYESPPTSLGQRAMFLKVFAIYKVNSGVDEPGLVKLAGELWELRDFASTTTTTTAAAASSVAQASSGGGVAAAAPGGSGAEIAVTAADGQSAMSMFEKRPSPVRVNGPPPPPPPPASSSSSLTPAVIAGTPSTPPDTPPARGPVPSVAAAAAVGGGEEGPARDGPAKVSPAAVATFDPEALNLPPPPAGFYWFRLTNATQQVHISIDYLAGRYHPLPKELNSPAKIRETFERLQRCNEAEEPVDDDARAVLLAGLGPAYKLFNKCGLFVGDRRIALIRATQEAEKEARPRLEGMAAAAIAPVQDDGLMEEGPAPTAEAA</sequence>
<feature type="compositionally biased region" description="Pro residues" evidence="1">
    <location>
        <begin position="910"/>
        <end position="919"/>
    </location>
</feature>
<feature type="compositionally biased region" description="Basic residues" evidence="1">
    <location>
        <begin position="405"/>
        <end position="416"/>
    </location>
</feature>
<dbReference type="PANTHER" id="PTHR38046:SF1">
    <property type="entry name" value="CRYPTIC LOCI REGULATOR 2"/>
    <property type="match status" value="1"/>
</dbReference>
<feature type="compositionally biased region" description="Pro residues" evidence="1">
    <location>
        <begin position="935"/>
        <end position="945"/>
    </location>
</feature>
<evidence type="ECO:0000256" key="1">
    <source>
        <dbReference type="SAM" id="MobiDB-lite"/>
    </source>
</evidence>
<feature type="compositionally biased region" description="Low complexity" evidence="1">
    <location>
        <begin position="326"/>
        <end position="335"/>
    </location>
</feature>
<feature type="compositionally biased region" description="Low complexity" evidence="1">
    <location>
        <begin position="457"/>
        <end position="467"/>
    </location>
</feature>
<feature type="region of interest" description="Disordered" evidence="1">
    <location>
        <begin position="135"/>
        <end position="172"/>
    </location>
</feature>
<dbReference type="Pfam" id="PF16761">
    <property type="entry name" value="Clr2_transil"/>
    <property type="match status" value="1"/>
</dbReference>
<accession>A0A9P7B4W6</accession>
<feature type="compositionally biased region" description="Acidic residues" evidence="1">
    <location>
        <begin position="444"/>
        <end position="456"/>
    </location>
</feature>
<feature type="compositionally biased region" description="Basic and acidic residues" evidence="1">
    <location>
        <begin position="562"/>
        <end position="580"/>
    </location>
</feature>
<dbReference type="GO" id="GO:0030466">
    <property type="term" value="P:silent mating-type cassette heterochromatin formation"/>
    <property type="evidence" value="ECO:0007669"/>
    <property type="project" value="TreeGrafter"/>
</dbReference>
<dbReference type="PANTHER" id="PTHR38046">
    <property type="entry name" value="CRYPTIC LOCI REGULATOR 2"/>
    <property type="match status" value="1"/>
</dbReference>
<protein>
    <recommendedName>
        <fullName evidence="2">Cryptic loci regulator 2 N-terminal domain-containing protein</fullName>
    </recommendedName>
</protein>
<dbReference type="GO" id="GO:0070824">
    <property type="term" value="C:SHREC complex"/>
    <property type="evidence" value="ECO:0007669"/>
    <property type="project" value="InterPro"/>
</dbReference>
<feature type="domain" description="Cryptic loci regulator 2 N-terminal" evidence="2">
    <location>
        <begin position="197"/>
        <end position="263"/>
    </location>
</feature>
<feature type="compositionally biased region" description="Polar residues" evidence="1">
    <location>
        <begin position="94"/>
        <end position="103"/>
    </location>
</feature>
<name>A0A9P7B4W6_RHOMI</name>
<reference evidence="3 4" key="1">
    <citation type="submission" date="2020-11" db="EMBL/GenBank/DDBJ databases">
        <title>Kefir isolates.</title>
        <authorList>
            <person name="Marcisauskas S."/>
            <person name="Kim Y."/>
            <person name="Blasche S."/>
        </authorList>
    </citation>
    <scope>NUCLEOTIDE SEQUENCE [LARGE SCALE GENOMIC DNA]</scope>
    <source>
        <strain evidence="3 4">KR</strain>
    </source>
</reference>
<evidence type="ECO:0000313" key="4">
    <source>
        <dbReference type="Proteomes" id="UP000777482"/>
    </source>
</evidence>
<feature type="region of interest" description="Disordered" evidence="1">
    <location>
        <begin position="1"/>
        <end position="113"/>
    </location>
</feature>
<dbReference type="InterPro" id="IPR038986">
    <property type="entry name" value="Clr2"/>
</dbReference>
<evidence type="ECO:0000313" key="3">
    <source>
        <dbReference type="EMBL" id="KAG0658828.1"/>
    </source>
</evidence>
<keyword evidence="4" id="KW-1185">Reference proteome</keyword>
<dbReference type="EMBL" id="PUHQ01000061">
    <property type="protein sequence ID" value="KAG0658828.1"/>
    <property type="molecule type" value="Genomic_DNA"/>
</dbReference>
<comment type="caution">
    <text evidence="3">The sequence shown here is derived from an EMBL/GenBank/DDBJ whole genome shotgun (WGS) entry which is preliminary data.</text>
</comment>
<dbReference type="Proteomes" id="UP000777482">
    <property type="component" value="Unassembled WGS sequence"/>
</dbReference>
<gene>
    <name evidence="3" type="ORF">C6P46_005574</name>
</gene>
<feature type="region of interest" description="Disordered" evidence="1">
    <location>
        <begin position="280"/>
        <end position="335"/>
    </location>
</feature>
<feature type="region of interest" description="Disordered" evidence="1">
    <location>
        <begin position="902"/>
        <end position="971"/>
    </location>
</feature>
<proteinExistence type="predicted"/>
<feature type="region of interest" description="Disordered" evidence="1">
    <location>
        <begin position="547"/>
        <end position="600"/>
    </location>
</feature>
<dbReference type="InterPro" id="IPR031915">
    <property type="entry name" value="Clr2_N"/>
</dbReference>
<dbReference type="AlphaFoldDB" id="A0A9P7B4W6"/>
<organism evidence="3 4">
    <name type="scientific">Rhodotorula mucilaginosa</name>
    <name type="common">Yeast</name>
    <name type="synonym">Rhodotorula rubra</name>
    <dbReference type="NCBI Taxonomy" id="5537"/>
    <lineage>
        <taxon>Eukaryota</taxon>
        <taxon>Fungi</taxon>
        <taxon>Dikarya</taxon>
        <taxon>Basidiomycota</taxon>
        <taxon>Pucciniomycotina</taxon>
        <taxon>Microbotryomycetes</taxon>
        <taxon>Sporidiobolales</taxon>
        <taxon>Sporidiobolaceae</taxon>
        <taxon>Rhodotorula</taxon>
    </lineage>
</organism>
<feature type="compositionally biased region" description="Low complexity" evidence="1">
    <location>
        <begin position="287"/>
        <end position="304"/>
    </location>
</feature>
<dbReference type="OrthoDB" id="2421327at2759"/>
<feature type="compositionally biased region" description="Basic and acidic residues" evidence="1">
    <location>
        <begin position="136"/>
        <end position="172"/>
    </location>
</feature>